<reference evidence="2 3" key="1">
    <citation type="submission" date="2019-03" db="EMBL/GenBank/DDBJ databases">
        <title>Rhodobacteraceae bacterium SM1902, a new member of the family Rhodobacteraceae isolated from Yantai.</title>
        <authorList>
            <person name="Sun Y."/>
        </authorList>
    </citation>
    <scope>NUCLEOTIDE SEQUENCE [LARGE SCALE GENOMIC DNA]</scope>
    <source>
        <strain evidence="2 3">SM1902</strain>
    </source>
</reference>
<organism evidence="2 3">
    <name type="scientific">Meridianimarinicoccus aquatilis</name>
    <dbReference type="NCBI Taxonomy" id="2552766"/>
    <lineage>
        <taxon>Bacteria</taxon>
        <taxon>Pseudomonadati</taxon>
        <taxon>Pseudomonadota</taxon>
        <taxon>Alphaproteobacteria</taxon>
        <taxon>Rhodobacterales</taxon>
        <taxon>Paracoccaceae</taxon>
        <taxon>Meridianimarinicoccus</taxon>
    </lineage>
</organism>
<evidence type="ECO:0000313" key="2">
    <source>
        <dbReference type="EMBL" id="TDL89368.1"/>
    </source>
</evidence>
<keyword evidence="3" id="KW-1185">Reference proteome</keyword>
<dbReference type="OrthoDB" id="7791409at2"/>
<protein>
    <submittedName>
        <fullName evidence="2">DUF2125 domain-containing protein</fullName>
    </submittedName>
</protein>
<evidence type="ECO:0000313" key="3">
    <source>
        <dbReference type="Proteomes" id="UP000294562"/>
    </source>
</evidence>
<accession>A0A4R6B2G7</accession>
<sequence>MGQFRDNSATLAQPTRACNAPAGKDAKMISTRSLLLATTMALPVPAYADLTPETLWQDWQDRAAAAGRSLSAEVEQGAALTLRGLTVTRPLGDGTVTATFDRMDLTQAGPDVQVSLPGNQEITVTANPGEGGESIAVFSLGDGPLTALAKDATGEPTYTLNADTLTATLLSLTQNGEEVDADMRADLSGLGGTVSGLSGGDAPLVADLTADAVASELIVRDPATGGEVRNTATQQNVAMRAELSGSQGDWSMIARLESTDSTSVSLQSSPEGSFETDSKQDTSRLALTLTDLRADYTAALTGMVTTVSGSIVPMGPLSIVMGAANLSLSLPTGPADGIQTARVAIDLKDATMGDSIWAMLDPRGALPRDPGQLSLTAEADLEMIDVLAPTALPGDESVPSLAPRAVRIETLALDLAGATLGGTGAFTIPEGPGGVPNIAEPIGALDLQATGLAGLLQQAIAGGIVSAQQAMGAQMMLGMFAVQGNGDTFTSKVETGAGGTLFVNGNQLR</sequence>
<gene>
    <name evidence="2" type="ORF">E2L05_06880</name>
</gene>
<feature type="region of interest" description="Disordered" evidence="1">
    <location>
        <begin position="261"/>
        <end position="280"/>
    </location>
</feature>
<dbReference type="AlphaFoldDB" id="A0A4R6B2G7"/>
<dbReference type="Proteomes" id="UP000294562">
    <property type="component" value="Unassembled WGS sequence"/>
</dbReference>
<dbReference type="EMBL" id="SMZO01000011">
    <property type="protein sequence ID" value="TDL89368.1"/>
    <property type="molecule type" value="Genomic_DNA"/>
</dbReference>
<name>A0A4R6B2G7_9RHOB</name>
<proteinExistence type="predicted"/>
<evidence type="ECO:0000256" key="1">
    <source>
        <dbReference type="SAM" id="MobiDB-lite"/>
    </source>
</evidence>
<comment type="caution">
    <text evidence="2">The sequence shown here is derived from an EMBL/GenBank/DDBJ whole genome shotgun (WGS) entry which is preliminary data.</text>
</comment>